<evidence type="ECO:0008006" key="5">
    <source>
        <dbReference type="Google" id="ProtNLM"/>
    </source>
</evidence>
<evidence type="ECO:0000259" key="1">
    <source>
        <dbReference type="Pfam" id="PF12937"/>
    </source>
</evidence>
<dbReference type="PANTHER" id="PTHR34145">
    <property type="entry name" value="OS02G0105600 PROTEIN"/>
    <property type="match status" value="1"/>
</dbReference>
<dbReference type="PANTHER" id="PTHR34145:SF68">
    <property type="entry name" value="FBD DOMAIN-CONTAINING PROTEIN"/>
    <property type="match status" value="1"/>
</dbReference>
<reference evidence="3 4" key="1">
    <citation type="submission" date="2024-11" db="EMBL/GenBank/DDBJ databases">
        <title>A near-complete genome assembly of Cinchona calisaya.</title>
        <authorList>
            <person name="Lian D.C."/>
            <person name="Zhao X.W."/>
            <person name="Wei L."/>
        </authorList>
    </citation>
    <scope>NUCLEOTIDE SEQUENCE [LARGE SCALE GENOMIC DNA]</scope>
    <source>
        <tissue evidence="3">Nenye</tissue>
    </source>
</reference>
<accession>A0ABD3AC79</accession>
<name>A0ABD3AC79_9GENT</name>
<dbReference type="InterPro" id="IPR053781">
    <property type="entry name" value="F-box_AtFBL13-like"/>
</dbReference>
<comment type="caution">
    <text evidence="3">The sequence shown here is derived from an EMBL/GenBank/DDBJ whole genome shotgun (WGS) entry which is preliminary data.</text>
</comment>
<dbReference type="InterPro" id="IPR036047">
    <property type="entry name" value="F-box-like_dom_sf"/>
</dbReference>
<dbReference type="InterPro" id="IPR055357">
    <property type="entry name" value="LRR_At1g61320_AtMIF1"/>
</dbReference>
<dbReference type="InterPro" id="IPR053772">
    <property type="entry name" value="At1g61320/At1g61330-like"/>
</dbReference>
<dbReference type="Proteomes" id="UP001630127">
    <property type="component" value="Unassembled WGS sequence"/>
</dbReference>
<evidence type="ECO:0000259" key="2">
    <source>
        <dbReference type="Pfam" id="PF23622"/>
    </source>
</evidence>
<dbReference type="Pfam" id="PF12937">
    <property type="entry name" value="F-box-like"/>
    <property type="match status" value="1"/>
</dbReference>
<proteinExistence type="predicted"/>
<dbReference type="CDD" id="cd22160">
    <property type="entry name" value="F-box_AtFBL13-like"/>
    <property type="match status" value="1"/>
</dbReference>
<dbReference type="Gene3D" id="1.20.1280.50">
    <property type="match status" value="1"/>
</dbReference>
<feature type="domain" description="F-box" evidence="1">
    <location>
        <begin position="30"/>
        <end position="64"/>
    </location>
</feature>
<evidence type="ECO:0000313" key="4">
    <source>
        <dbReference type="Proteomes" id="UP001630127"/>
    </source>
</evidence>
<dbReference type="Pfam" id="PF23622">
    <property type="entry name" value="LRR_At1g61320_AtMIF1"/>
    <property type="match status" value="1"/>
</dbReference>
<dbReference type="AlphaFoldDB" id="A0ABD3AC79"/>
<keyword evidence="4" id="KW-1185">Reference proteome</keyword>
<evidence type="ECO:0000313" key="3">
    <source>
        <dbReference type="EMBL" id="KAL3528758.1"/>
    </source>
</evidence>
<sequence>MKAPLLSQCKNSKGIIAKKRKKQNVELHGLDTLPDEILIVILSCLTSFEEAVRTSVLSRRWRYLWRFTSGSIELDFDQCIGNCSNRNCYNKAARFLSWEDQVVKLHEGPCVDKFIVRCVHDWSPDRIYDLIRFAMQKEVRVFELNIPCHRFPDLDKFLSISRAVVKPPEDHFGGGLSQLKSLTLVKVNIDNEMMDPSLKSLIVCFCAHLRTLTISATNLVSFEYGDSFDKPISKLKYQFQNVPLLSELKLKGVPCRSLLLWPSWHSEYSHQLERLLLDVPVMVVYGAAFRSRSSFYELPQLRCLKQLELKLHTSAGEGHLFFVMLTTACPLLSRFVVQFLYEKRTPKQDRVTERLNYKRVKADFRAHDHQCLKVVELTDFACYKSDFRFASALLQIAKSLDKIIISPGLDILILREFQQLENGPRSLKLTYLMVLNW</sequence>
<gene>
    <name evidence="3" type="ORF">ACH5RR_008080</name>
</gene>
<dbReference type="SUPFAM" id="SSF81383">
    <property type="entry name" value="F-box domain"/>
    <property type="match status" value="1"/>
</dbReference>
<dbReference type="EMBL" id="JBJUIK010000004">
    <property type="protein sequence ID" value="KAL3528758.1"/>
    <property type="molecule type" value="Genomic_DNA"/>
</dbReference>
<protein>
    <recommendedName>
        <fullName evidence="5">F-box domain-containing protein</fullName>
    </recommendedName>
</protein>
<organism evidence="3 4">
    <name type="scientific">Cinchona calisaya</name>
    <dbReference type="NCBI Taxonomy" id="153742"/>
    <lineage>
        <taxon>Eukaryota</taxon>
        <taxon>Viridiplantae</taxon>
        <taxon>Streptophyta</taxon>
        <taxon>Embryophyta</taxon>
        <taxon>Tracheophyta</taxon>
        <taxon>Spermatophyta</taxon>
        <taxon>Magnoliopsida</taxon>
        <taxon>eudicotyledons</taxon>
        <taxon>Gunneridae</taxon>
        <taxon>Pentapetalae</taxon>
        <taxon>asterids</taxon>
        <taxon>lamiids</taxon>
        <taxon>Gentianales</taxon>
        <taxon>Rubiaceae</taxon>
        <taxon>Cinchonoideae</taxon>
        <taxon>Cinchoneae</taxon>
        <taxon>Cinchona</taxon>
    </lineage>
</organism>
<feature type="domain" description="At1g61320/AtMIF1 LRR" evidence="2">
    <location>
        <begin position="196"/>
        <end position="405"/>
    </location>
</feature>
<dbReference type="InterPro" id="IPR001810">
    <property type="entry name" value="F-box_dom"/>
</dbReference>